<organism evidence="3 4">
    <name type="scientific">Kribbella deserti</name>
    <dbReference type="NCBI Taxonomy" id="1926257"/>
    <lineage>
        <taxon>Bacteria</taxon>
        <taxon>Bacillati</taxon>
        <taxon>Actinomycetota</taxon>
        <taxon>Actinomycetes</taxon>
        <taxon>Propionibacteriales</taxon>
        <taxon>Kribbellaceae</taxon>
        <taxon>Kribbella</taxon>
    </lineage>
</organism>
<evidence type="ECO:0000313" key="3">
    <source>
        <dbReference type="EMBL" id="MFC0623168.1"/>
    </source>
</evidence>
<comment type="caution">
    <text evidence="3">The sequence shown here is derived from an EMBL/GenBank/DDBJ whole genome shotgun (WGS) entry which is preliminary data.</text>
</comment>
<gene>
    <name evidence="3" type="ORF">ACFFGN_03790</name>
</gene>
<keyword evidence="2" id="KW-1133">Transmembrane helix</keyword>
<sequence length="226" mass="23419">MTDLKALLDLTDAAAGPPPPVDTTATIARIHRHRHRRTAAIVATTGAVAAAVIVATTAGLHNRRADLPVAVDTPRQTTPSATVGTSGGCGKPVTVTETDQRIPLSMTLVSARVETSNGPWRIVVQVKVTNQSDKTLVGTTGRGPHTVAATKDLKFAFAAGGQFSSAHYVGLAPGQSATYSGAITLGDCDNAMDAAAKPDTQVFAQQEFSIDGETYTVYGGPWTINP</sequence>
<keyword evidence="2" id="KW-0812">Transmembrane</keyword>
<evidence type="ECO:0008006" key="5">
    <source>
        <dbReference type="Google" id="ProtNLM"/>
    </source>
</evidence>
<evidence type="ECO:0000256" key="2">
    <source>
        <dbReference type="SAM" id="Phobius"/>
    </source>
</evidence>
<dbReference type="EMBL" id="JBHLTC010000002">
    <property type="protein sequence ID" value="MFC0623168.1"/>
    <property type="molecule type" value="Genomic_DNA"/>
</dbReference>
<accession>A0ABV6QF46</accession>
<keyword evidence="2" id="KW-0472">Membrane</keyword>
<feature type="transmembrane region" description="Helical" evidence="2">
    <location>
        <begin position="39"/>
        <end position="60"/>
    </location>
</feature>
<evidence type="ECO:0000256" key="1">
    <source>
        <dbReference type="SAM" id="MobiDB-lite"/>
    </source>
</evidence>
<feature type="compositionally biased region" description="Polar residues" evidence="1">
    <location>
        <begin position="74"/>
        <end position="84"/>
    </location>
</feature>
<proteinExistence type="predicted"/>
<reference evidence="3 4" key="1">
    <citation type="submission" date="2024-09" db="EMBL/GenBank/DDBJ databases">
        <authorList>
            <person name="Sun Q."/>
            <person name="Mori K."/>
        </authorList>
    </citation>
    <scope>NUCLEOTIDE SEQUENCE [LARGE SCALE GENOMIC DNA]</scope>
    <source>
        <strain evidence="3 4">CGMCC 1.15906</strain>
    </source>
</reference>
<keyword evidence="4" id="KW-1185">Reference proteome</keyword>
<name>A0ABV6QF46_9ACTN</name>
<dbReference type="RefSeq" id="WP_380043858.1">
    <property type="nucleotide sequence ID" value="NZ_JBHLTC010000002.1"/>
</dbReference>
<feature type="region of interest" description="Disordered" evidence="1">
    <location>
        <begin position="73"/>
        <end position="93"/>
    </location>
</feature>
<dbReference type="Proteomes" id="UP001589890">
    <property type="component" value="Unassembled WGS sequence"/>
</dbReference>
<protein>
    <recommendedName>
        <fullName evidence="5">DUF4352 domain-containing protein</fullName>
    </recommendedName>
</protein>
<evidence type="ECO:0000313" key="4">
    <source>
        <dbReference type="Proteomes" id="UP001589890"/>
    </source>
</evidence>